<organism evidence="1 2">
    <name type="scientific">Arachidicoccus soli</name>
    <dbReference type="NCBI Taxonomy" id="2341117"/>
    <lineage>
        <taxon>Bacteria</taxon>
        <taxon>Pseudomonadati</taxon>
        <taxon>Bacteroidota</taxon>
        <taxon>Chitinophagia</taxon>
        <taxon>Chitinophagales</taxon>
        <taxon>Chitinophagaceae</taxon>
        <taxon>Arachidicoccus</taxon>
    </lineage>
</organism>
<dbReference type="Proteomes" id="UP000266118">
    <property type="component" value="Chromosome"/>
</dbReference>
<name>A0A386HM01_9BACT</name>
<sequence>MYEFAFVFFLSCKKNLQNDNGESGTSATLKQKAENDFGKAFAKSLTNIRLREVIKSQALKKFDNDYDVLYASIKDLEIQKGLTVQELINSNYDSKGNRDILSIDPLSTVFVPNLGFFNTNKWNIQTLIPQVAVAYSSSNKRNNKIKTFNSLGEEVELSYIKKPIKPTIVIKENERIDLVNKSEAPSASIINPNYSSKFVYRYKDEAFLNKAYMESATASKKNNSSFTILAPFSGNNSRFLKMTLNSNPISNYTNSGRLPPPPPDTTITSLPGHGDASVIFAVNKRLINQRDYIYYGIDPSQGKDSGVLNKQYAEYISSIQLENKSTVGFISDNWTEGDLELYFKIFLLPRDSSGVNMITKFASIPTAALDTVVATDPNVRYPKDPQIYMGNPFPIKIVNWDNYKYGSTWKITVYEYDPGGQTTVTTNVSSTFTTNFKATTGVDFGLFKVGAEGGFTDAETQSSTIAYQITDASEELGDALLNYEDPIYNKIVTGRGQLYIACPNYISTGGIKIFVEPLPINEF</sequence>
<keyword evidence="2" id="KW-1185">Reference proteome</keyword>
<reference evidence="1 2" key="1">
    <citation type="submission" date="2018-09" db="EMBL/GenBank/DDBJ databases">
        <title>Arachidicoccus sp. nov., a bacterium isolated from soil.</title>
        <authorList>
            <person name="Weon H.-Y."/>
            <person name="Kwon S.-W."/>
            <person name="Lee S.A."/>
        </authorList>
    </citation>
    <scope>NUCLEOTIDE SEQUENCE [LARGE SCALE GENOMIC DNA]</scope>
    <source>
        <strain evidence="1 2">KIS59-12</strain>
    </source>
</reference>
<accession>A0A386HM01</accession>
<evidence type="ECO:0000313" key="2">
    <source>
        <dbReference type="Proteomes" id="UP000266118"/>
    </source>
</evidence>
<dbReference type="RefSeq" id="WP_119985152.1">
    <property type="nucleotide sequence ID" value="NZ_CP032489.1"/>
</dbReference>
<proteinExistence type="predicted"/>
<dbReference type="EMBL" id="CP032489">
    <property type="protein sequence ID" value="AYD46773.1"/>
    <property type="molecule type" value="Genomic_DNA"/>
</dbReference>
<protein>
    <submittedName>
        <fullName evidence="1">Uncharacterized protein</fullName>
    </submittedName>
</protein>
<evidence type="ECO:0000313" key="1">
    <source>
        <dbReference type="EMBL" id="AYD46773.1"/>
    </source>
</evidence>
<dbReference type="KEGG" id="ark:D6B99_03570"/>
<gene>
    <name evidence="1" type="ORF">D6B99_03570</name>
</gene>
<dbReference type="AlphaFoldDB" id="A0A386HM01"/>
<dbReference type="OrthoDB" id="644302at2"/>